<feature type="transmembrane region" description="Helical" evidence="1">
    <location>
        <begin position="12"/>
        <end position="32"/>
    </location>
</feature>
<evidence type="ECO:0000256" key="1">
    <source>
        <dbReference type="SAM" id="Phobius"/>
    </source>
</evidence>
<comment type="caution">
    <text evidence="2">The sequence shown here is derived from an EMBL/GenBank/DDBJ whole genome shotgun (WGS) entry which is preliminary data.</text>
</comment>
<keyword evidence="1" id="KW-0472">Membrane</keyword>
<keyword evidence="1" id="KW-1133">Transmembrane helix</keyword>
<keyword evidence="3" id="KW-1185">Reference proteome</keyword>
<evidence type="ECO:0000313" key="3">
    <source>
        <dbReference type="Proteomes" id="UP001372338"/>
    </source>
</evidence>
<accession>A0AAN9HUE1</accession>
<organism evidence="2 3">
    <name type="scientific">Crotalaria pallida</name>
    <name type="common">Smooth rattlebox</name>
    <name type="synonym">Crotalaria striata</name>
    <dbReference type="NCBI Taxonomy" id="3830"/>
    <lineage>
        <taxon>Eukaryota</taxon>
        <taxon>Viridiplantae</taxon>
        <taxon>Streptophyta</taxon>
        <taxon>Embryophyta</taxon>
        <taxon>Tracheophyta</taxon>
        <taxon>Spermatophyta</taxon>
        <taxon>Magnoliopsida</taxon>
        <taxon>eudicotyledons</taxon>
        <taxon>Gunneridae</taxon>
        <taxon>Pentapetalae</taxon>
        <taxon>rosids</taxon>
        <taxon>fabids</taxon>
        <taxon>Fabales</taxon>
        <taxon>Fabaceae</taxon>
        <taxon>Papilionoideae</taxon>
        <taxon>50 kb inversion clade</taxon>
        <taxon>genistoids sensu lato</taxon>
        <taxon>core genistoids</taxon>
        <taxon>Crotalarieae</taxon>
        <taxon>Crotalaria</taxon>
    </lineage>
</organism>
<dbReference type="EMBL" id="JAYWIO010000008">
    <property type="protein sequence ID" value="KAK7245673.1"/>
    <property type="molecule type" value="Genomic_DNA"/>
</dbReference>
<evidence type="ECO:0000313" key="2">
    <source>
        <dbReference type="EMBL" id="KAK7245673.1"/>
    </source>
</evidence>
<dbReference type="Proteomes" id="UP001372338">
    <property type="component" value="Unassembled WGS sequence"/>
</dbReference>
<name>A0AAN9HUE1_CROPI</name>
<proteinExistence type="predicted"/>
<reference evidence="2 3" key="1">
    <citation type="submission" date="2024-01" db="EMBL/GenBank/DDBJ databases">
        <title>The genomes of 5 underutilized Papilionoideae crops provide insights into root nodulation and disease resistanc.</title>
        <authorList>
            <person name="Yuan L."/>
        </authorList>
    </citation>
    <scope>NUCLEOTIDE SEQUENCE [LARGE SCALE GENOMIC DNA]</scope>
    <source>
        <strain evidence="2">ZHUSHIDOU_FW_LH</strain>
        <tissue evidence="2">Leaf</tissue>
    </source>
</reference>
<evidence type="ECO:0008006" key="4">
    <source>
        <dbReference type="Google" id="ProtNLM"/>
    </source>
</evidence>
<sequence length="133" mass="16004">MTQKTMAIHYSFTLFHVFFYFLIMSTLAWPHMPHAVVDIRNDLPNNTAEQLTLRCGEDSSFNLKLGDHHNRTLTMDQDLECTAVWSRWFTTWNAYEAKRYQGQDTVFWLVRKDGFYRSWDGSKWKRVGYWYTD</sequence>
<gene>
    <name evidence="2" type="ORF">RIF29_40521</name>
</gene>
<keyword evidence="1" id="KW-0812">Transmembrane</keyword>
<dbReference type="PANTHER" id="PTHR35630:SF1">
    <property type="entry name" value="LEGUMINOSIN GROUP486 SECRETED PEPTIDE"/>
    <property type="match status" value="1"/>
</dbReference>
<dbReference type="AlphaFoldDB" id="A0AAN9HUE1"/>
<protein>
    <recommendedName>
        <fullName evidence="4">Plant self-incompatibility S1</fullName>
    </recommendedName>
</protein>
<dbReference type="PANTHER" id="PTHR35630">
    <property type="entry name" value="LEGUMINOSIN GROUP486 SECRETED PEPTIDE"/>
    <property type="match status" value="1"/>
</dbReference>